<protein>
    <submittedName>
        <fullName evidence="3">Uncharacterized protein LOC110989167</fullName>
    </submittedName>
</protein>
<dbReference type="AlphaFoldDB" id="A0A8B7ZZL6"/>
<proteinExistence type="predicted"/>
<accession>A0A8B7ZZL6</accession>
<dbReference type="GeneID" id="110989167"/>
<dbReference type="Proteomes" id="UP000694845">
    <property type="component" value="Unplaced"/>
</dbReference>
<dbReference type="OMA" id="PPLYGCI"/>
<evidence type="ECO:0000313" key="2">
    <source>
        <dbReference type="Proteomes" id="UP000694845"/>
    </source>
</evidence>
<sequence length="493" mass="52367">MSVSGNPQESFVTLSVRVADGGVLSIAEQRQESATQIGRVKSCEVQPLDIRGSHQANQRASRGLGSSCRRRPTKVSEEMTPSGAGHQAYRTVHFVLGVASVLKASQHADGSSQVELRPLALAADPRLPPLYGCIDGRGELQLSMGDYNQNVLGRMASLVSAMGLEEKPCEISQSPAKKVVVLNGKTWPTFPVAVTILNGEVRTHRPSFLESQLTAPVAPTSVRLKAQSSGLGPCAPHRSKPPVQMLPLNHNPVIIKPITPTMGVLTTREPKPAHARVASTSRNRCVPATSRTAVLVAENENNSASVGQVSNALNENCTGIPELKRADHYGSMESVCSIDTPRGRLYIAEQEDNPPPLSPQVHGHRGPDIDGMAGPISTQALPKSLCECHLETAKRKSGEFDGAKSDSCQESRKADLLQDAAFLNDAPVLDDTSETAAAPDGLDTQGDATSSLDTEPDAQAEGVASFLSYLQEMNKLMESALAGAPVETSTDQK</sequence>
<evidence type="ECO:0000256" key="1">
    <source>
        <dbReference type="SAM" id="MobiDB-lite"/>
    </source>
</evidence>
<dbReference type="KEGG" id="aplc:110989167"/>
<reference evidence="3" key="1">
    <citation type="submission" date="2025-08" db="UniProtKB">
        <authorList>
            <consortium name="RefSeq"/>
        </authorList>
    </citation>
    <scope>IDENTIFICATION</scope>
</reference>
<feature type="region of interest" description="Disordered" evidence="1">
    <location>
        <begin position="432"/>
        <end position="459"/>
    </location>
</feature>
<keyword evidence="2" id="KW-1185">Reference proteome</keyword>
<evidence type="ECO:0000313" key="3">
    <source>
        <dbReference type="RefSeq" id="XP_022109021.1"/>
    </source>
</evidence>
<organism evidence="2 3">
    <name type="scientific">Acanthaster planci</name>
    <name type="common">Crown-of-thorns starfish</name>
    <dbReference type="NCBI Taxonomy" id="133434"/>
    <lineage>
        <taxon>Eukaryota</taxon>
        <taxon>Metazoa</taxon>
        <taxon>Echinodermata</taxon>
        <taxon>Eleutherozoa</taxon>
        <taxon>Asterozoa</taxon>
        <taxon>Asteroidea</taxon>
        <taxon>Valvatacea</taxon>
        <taxon>Valvatida</taxon>
        <taxon>Acanthasteridae</taxon>
        <taxon>Acanthaster</taxon>
    </lineage>
</organism>
<name>A0A8B7ZZL6_ACAPL</name>
<dbReference type="RefSeq" id="XP_022109021.1">
    <property type="nucleotide sequence ID" value="XM_022253329.1"/>
</dbReference>
<feature type="region of interest" description="Disordered" evidence="1">
    <location>
        <begin position="49"/>
        <end position="83"/>
    </location>
</feature>
<dbReference type="OrthoDB" id="10523924at2759"/>
<gene>
    <name evidence="3" type="primary">LOC110989167</name>
</gene>